<gene>
    <name evidence="1" type="ORF">CDAR_262501</name>
</gene>
<organism evidence="1 2">
    <name type="scientific">Caerostris darwini</name>
    <dbReference type="NCBI Taxonomy" id="1538125"/>
    <lineage>
        <taxon>Eukaryota</taxon>
        <taxon>Metazoa</taxon>
        <taxon>Ecdysozoa</taxon>
        <taxon>Arthropoda</taxon>
        <taxon>Chelicerata</taxon>
        <taxon>Arachnida</taxon>
        <taxon>Araneae</taxon>
        <taxon>Araneomorphae</taxon>
        <taxon>Entelegynae</taxon>
        <taxon>Araneoidea</taxon>
        <taxon>Araneidae</taxon>
        <taxon>Caerostris</taxon>
    </lineage>
</organism>
<evidence type="ECO:0000313" key="2">
    <source>
        <dbReference type="Proteomes" id="UP001054837"/>
    </source>
</evidence>
<dbReference type="AlphaFoldDB" id="A0AAV4TXW1"/>
<dbReference type="EMBL" id="BPLQ01010346">
    <property type="protein sequence ID" value="GIY50107.1"/>
    <property type="molecule type" value="Genomic_DNA"/>
</dbReference>
<reference evidence="1 2" key="1">
    <citation type="submission" date="2021-06" db="EMBL/GenBank/DDBJ databases">
        <title>Caerostris darwini draft genome.</title>
        <authorList>
            <person name="Kono N."/>
            <person name="Arakawa K."/>
        </authorList>
    </citation>
    <scope>NUCLEOTIDE SEQUENCE [LARGE SCALE GENOMIC DNA]</scope>
</reference>
<protein>
    <submittedName>
        <fullName evidence="1">Uncharacterized protein</fullName>
    </submittedName>
</protein>
<name>A0AAV4TXW1_9ARAC</name>
<proteinExistence type="predicted"/>
<dbReference type="Proteomes" id="UP001054837">
    <property type="component" value="Unassembled WGS sequence"/>
</dbReference>
<comment type="caution">
    <text evidence="1">The sequence shown here is derived from an EMBL/GenBank/DDBJ whole genome shotgun (WGS) entry which is preliminary data.</text>
</comment>
<evidence type="ECO:0000313" key="1">
    <source>
        <dbReference type="EMBL" id="GIY50107.1"/>
    </source>
</evidence>
<sequence length="115" mass="13461">MRAAWISSAITILKRHPQISKSTTAKLLLHTINKYHSTRSQHRVYPEFTLTAALYKFLTLMIRLTSFHIVHTTPAAHFNTVRESNTPSMTGRWRYRDHSDIFKSNQRFPSSFTRV</sequence>
<keyword evidence="2" id="KW-1185">Reference proteome</keyword>
<accession>A0AAV4TXW1</accession>